<dbReference type="PANTHER" id="PTHR31302:SF0">
    <property type="entry name" value="TRANSMEMBRANE PROTEIN WITH METALLOPHOSPHOESTERASE DOMAIN"/>
    <property type="match status" value="1"/>
</dbReference>
<evidence type="ECO:0000259" key="1">
    <source>
        <dbReference type="Pfam" id="PF00149"/>
    </source>
</evidence>
<name>A0A450WZP3_9GAMM</name>
<evidence type="ECO:0000313" key="3">
    <source>
        <dbReference type="EMBL" id="VFK28804.1"/>
    </source>
</evidence>
<dbReference type="GO" id="GO:0016787">
    <property type="term" value="F:hydrolase activity"/>
    <property type="evidence" value="ECO:0007669"/>
    <property type="project" value="InterPro"/>
</dbReference>
<evidence type="ECO:0000313" key="4">
    <source>
        <dbReference type="EMBL" id="VFK74104.1"/>
    </source>
</evidence>
<feature type="domain" description="Calcineurin-like phosphoesterase" evidence="1">
    <location>
        <begin position="3"/>
        <end position="224"/>
    </location>
</feature>
<dbReference type="Pfam" id="PF00149">
    <property type="entry name" value="Metallophos"/>
    <property type="match status" value="1"/>
</dbReference>
<dbReference type="InterPro" id="IPR051158">
    <property type="entry name" value="Metallophosphoesterase_sf"/>
</dbReference>
<protein>
    <submittedName>
        <fullName evidence="2">Calcineurin-like phosphoesterase</fullName>
    </submittedName>
</protein>
<proteinExistence type="predicted"/>
<dbReference type="CDD" id="cd00838">
    <property type="entry name" value="MPP_superfamily"/>
    <property type="match status" value="1"/>
</dbReference>
<dbReference type="EMBL" id="CAADFQ010000007">
    <property type="protein sequence ID" value="VFK28804.1"/>
    <property type="molecule type" value="Genomic_DNA"/>
</dbReference>
<sequence length="261" mass="29703">MPKILHMTDLHIDDFPENLSEMAEQIKGMDVDVFLIGGDNGGDQGITGIVRLLKKTYPEAAIAWVMGNHDLWGNPVDHLWRDDRHSHVDACYLERGNLELKICTVVGTYGHYDYSGGDPTIPHEIYEQYRFDDLGWNDHHIIRGHRTNPEIARDLANRFALRYRRALIRGLPIVVLMHTLPFVELNAWERNFYGAYGTNGLIGNEILTHDTKPIALFCGHTHNPICVDTFGFPMINTGSDYNRVRITTFHFPAETGPQHGT</sequence>
<dbReference type="Gene3D" id="3.60.21.10">
    <property type="match status" value="1"/>
</dbReference>
<organism evidence="2">
    <name type="scientific">Candidatus Kentrum sp. MB</name>
    <dbReference type="NCBI Taxonomy" id="2138164"/>
    <lineage>
        <taxon>Bacteria</taxon>
        <taxon>Pseudomonadati</taxon>
        <taxon>Pseudomonadota</taxon>
        <taxon>Gammaproteobacteria</taxon>
        <taxon>Candidatus Kentrum</taxon>
    </lineage>
</organism>
<evidence type="ECO:0000313" key="2">
    <source>
        <dbReference type="EMBL" id="VFK22473.1"/>
    </source>
</evidence>
<accession>A0A450WZP3</accession>
<dbReference type="SUPFAM" id="SSF56300">
    <property type="entry name" value="Metallo-dependent phosphatases"/>
    <property type="match status" value="1"/>
</dbReference>
<dbReference type="AlphaFoldDB" id="A0A450WZP3"/>
<dbReference type="InterPro" id="IPR029052">
    <property type="entry name" value="Metallo-depent_PP-like"/>
</dbReference>
<reference evidence="2" key="1">
    <citation type="submission" date="2019-02" db="EMBL/GenBank/DDBJ databases">
        <authorList>
            <person name="Gruber-Vodicka R. H."/>
            <person name="Seah K. B. B."/>
        </authorList>
    </citation>
    <scope>NUCLEOTIDE SEQUENCE</scope>
    <source>
        <strain evidence="2">BECK_BZ197</strain>
        <strain evidence="4">BECK_BZ198</strain>
        <strain evidence="3">BECK_BZ199</strain>
    </source>
</reference>
<dbReference type="EMBL" id="CAADFO010000002">
    <property type="protein sequence ID" value="VFK22473.1"/>
    <property type="molecule type" value="Genomic_DNA"/>
</dbReference>
<gene>
    <name evidence="2" type="ORF">BECKMB1821G_GA0114241_100234</name>
    <name evidence="4" type="ORF">BECKMB1821H_GA0114242_100135</name>
    <name evidence="3" type="ORF">BECKMB1821I_GA0114274_100735</name>
</gene>
<dbReference type="InterPro" id="IPR004843">
    <property type="entry name" value="Calcineurin-like_PHP"/>
</dbReference>
<dbReference type="PANTHER" id="PTHR31302">
    <property type="entry name" value="TRANSMEMBRANE PROTEIN WITH METALLOPHOSPHOESTERASE DOMAIN-RELATED"/>
    <property type="match status" value="1"/>
</dbReference>
<dbReference type="EMBL" id="CAADGH010000001">
    <property type="protein sequence ID" value="VFK74104.1"/>
    <property type="molecule type" value="Genomic_DNA"/>
</dbReference>